<proteinExistence type="predicted"/>
<comment type="caution">
    <text evidence="4">The sequence shown here is derived from an EMBL/GenBank/DDBJ whole genome shotgun (WGS) entry which is preliminary data.</text>
</comment>
<accession>A0A4R9GBQ8</accession>
<dbReference type="InterPro" id="IPR007963">
    <property type="entry name" value="Peptidase_M61_catalytic"/>
</dbReference>
<dbReference type="EMBL" id="RQET01000009">
    <property type="protein sequence ID" value="TGK09091.1"/>
    <property type="molecule type" value="Genomic_DNA"/>
</dbReference>
<organism evidence="4 5">
    <name type="scientific">Leptospira fletcheri</name>
    <dbReference type="NCBI Taxonomy" id="2484981"/>
    <lineage>
        <taxon>Bacteria</taxon>
        <taxon>Pseudomonadati</taxon>
        <taxon>Spirochaetota</taxon>
        <taxon>Spirochaetia</taxon>
        <taxon>Leptospirales</taxon>
        <taxon>Leptospiraceae</taxon>
        <taxon>Leptospira</taxon>
    </lineage>
</organism>
<dbReference type="InterPro" id="IPR036034">
    <property type="entry name" value="PDZ_sf"/>
</dbReference>
<dbReference type="Proteomes" id="UP000298458">
    <property type="component" value="Unassembled WGS sequence"/>
</dbReference>
<evidence type="ECO:0000259" key="3">
    <source>
        <dbReference type="Pfam" id="PF17899"/>
    </source>
</evidence>
<dbReference type="Pfam" id="PF17899">
    <property type="entry name" value="Peptidase_M61_N"/>
    <property type="match status" value="1"/>
</dbReference>
<feature type="domain" description="Peptidase M61 catalytic" evidence="2">
    <location>
        <begin position="238"/>
        <end position="356"/>
    </location>
</feature>
<dbReference type="Gene3D" id="2.60.40.3650">
    <property type="match status" value="1"/>
</dbReference>
<evidence type="ECO:0000256" key="1">
    <source>
        <dbReference type="SAM" id="MobiDB-lite"/>
    </source>
</evidence>
<reference evidence="4" key="1">
    <citation type="journal article" date="2019" name="PLoS Negl. Trop. Dis.">
        <title>Revisiting the worldwide diversity of Leptospira species in the environment.</title>
        <authorList>
            <person name="Vincent A.T."/>
            <person name="Schiettekatte O."/>
            <person name="Bourhy P."/>
            <person name="Veyrier F.J."/>
            <person name="Picardeau M."/>
        </authorList>
    </citation>
    <scope>NUCLEOTIDE SEQUENCE [LARGE SCALE GENOMIC DNA]</scope>
    <source>
        <strain evidence="4">SSW15</strain>
    </source>
</reference>
<name>A0A4R9GBQ8_9LEPT</name>
<feature type="domain" description="Peptidase M61 N-terminal" evidence="3">
    <location>
        <begin position="5"/>
        <end position="147"/>
    </location>
</feature>
<dbReference type="AlphaFoldDB" id="A0A4R9GBQ8"/>
<evidence type="ECO:0000313" key="5">
    <source>
        <dbReference type="Proteomes" id="UP000298458"/>
    </source>
</evidence>
<dbReference type="OrthoDB" id="9778516at2"/>
<evidence type="ECO:0000313" key="4">
    <source>
        <dbReference type="EMBL" id="TGK09091.1"/>
    </source>
</evidence>
<evidence type="ECO:0000259" key="2">
    <source>
        <dbReference type="Pfam" id="PF05299"/>
    </source>
</evidence>
<gene>
    <name evidence="4" type="ORF">EHO60_12630</name>
</gene>
<dbReference type="InterPro" id="IPR027268">
    <property type="entry name" value="Peptidase_M4/M1_CTD_sf"/>
</dbReference>
<dbReference type="InterPro" id="IPR040756">
    <property type="entry name" value="Peptidase_M61_N"/>
</dbReference>
<feature type="region of interest" description="Disordered" evidence="1">
    <location>
        <begin position="555"/>
        <end position="574"/>
    </location>
</feature>
<sequence length="574" mass="66477">MEVHPKKKETLLSIPTWSPGSYKIRDYAKSIHKIRLEDPKADWTLEQIDLDTWKVNSKGQPFKVSYLVYGYEHTVRTNYFTDEFLLLHPPGTFLYPRDGLDSEVEVSWKSLSPFHHCYTGLRKKENAKHTWKAKNFDELFDTPILLTNEKSLDFESGSCKFELVVLGNVSVSDKKRLLADLSRVVDTQIRLMGGTENRYYLFVLDMTESTYGGLEHMNSSINQFDPIGAFNGENYRTLLELLSHEYFHHWNVKRIRPIALGPFDYQKPNLTKELWIAEGITSFFDAYFLLLCGIYNPQQYLNKIWKDVRELEDSEGESWMSLEESSFTAWTKYYNRPSDPNFANTGVSYYTKGAILALSLQLRIFSDTGGDKSLLNVMRELYEGYYLGKGRGFTKAEFFQSVKKASGLDLKLEFDPFISQPTRIPVEKYLSMIGIERSPSKQKLETGFRVKEEKGRLVFNKINLSKSIRETDLNVGDEWIAVDGVRVLPGNFKDILKKYRPGQKAEFLVARRGSISKRKVKFDQKPSACEFWIDEKAERRVLDLRKKFLTMDLPSEAEAKKSPKSNSSKRVKSR</sequence>
<dbReference type="InterPro" id="IPR024191">
    <property type="entry name" value="Peptidase_M61"/>
</dbReference>
<dbReference type="Gene3D" id="2.30.42.10">
    <property type="match status" value="1"/>
</dbReference>
<protein>
    <submittedName>
        <fullName evidence="4">M61 family peptidase</fullName>
    </submittedName>
</protein>
<keyword evidence="5" id="KW-1185">Reference proteome</keyword>
<dbReference type="Gene3D" id="1.10.390.10">
    <property type="entry name" value="Neutral Protease Domain 2"/>
    <property type="match status" value="1"/>
</dbReference>
<dbReference type="PIRSF" id="PIRSF016493">
    <property type="entry name" value="Glycyl_aminpptds"/>
    <property type="match status" value="1"/>
</dbReference>
<dbReference type="SUPFAM" id="SSF55486">
    <property type="entry name" value="Metalloproteases ('zincins'), catalytic domain"/>
    <property type="match status" value="1"/>
</dbReference>
<dbReference type="Pfam" id="PF05299">
    <property type="entry name" value="Peptidase_M61"/>
    <property type="match status" value="1"/>
</dbReference>